<dbReference type="SMART" id="SM00448">
    <property type="entry name" value="REC"/>
    <property type="match status" value="1"/>
</dbReference>
<dbReference type="EMBL" id="JBBPBM010000055">
    <property type="protein sequence ID" value="KAK8517965.1"/>
    <property type="molecule type" value="Genomic_DNA"/>
</dbReference>
<keyword evidence="5" id="KW-1185">Reference proteome</keyword>
<proteinExistence type="predicted"/>
<feature type="region of interest" description="Disordered" evidence="2">
    <location>
        <begin position="33"/>
        <end position="55"/>
    </location>
</feature>
<comment type="caution">
    <text evidence="4">The sequence shown here is derived from an EMBL/GenBank/DDBJ whole genome shotgun (WGS) entry which is preliminary data.</text>
</comment>
<dbReference type="Proteomes" id="UP001472677">
    <property type="component" value="Unassembled WGS sequence"/>
</dbReference>
<dbReference type="PANTHER" id="PTHR43228:SF17">
    <property type="entry name" value="HISTIDINE KINASE RESPONSE REGULATOR AND TRANSCRIPTION FACTOR RR-A-TYPE FAMILY-RELATED"/>
    <property type="match status" value="1"/>
</dbReference>
<dbReference type="SUPFAM" id="SSF52172">
    <property type="entry name" value="CheY-like"/>
    <property type="match status" value="1"/>
</dbReference>
<dbReference type="InterPro" id="IPR011006">
    <property type="entry name" value="CheY-like_superfamily"/>
</dbReference>
<feature type="modified residue" description="4-aspartylphosphate" evidence="1">
    <location>
        <position position="122"/>
    </location>
</feature>
<dbReference type="InterPro" id="IPR052048">
    <property type="entry name" value="ST_Response_Regulator"/>
</dbReference>
<gene>
    <name evidence="4" type="ORF">V6N12_016799</name>
</gene>
<evidence type="ECO:0000256" key="1">
    <source>
        <dbReference type="PROSITE-ProRule" id="PRU00169"/>
    </source>
</evidence>
<evidence type="ECO:0000259" key="3">
    <source>
        <dbReference type="PROSITE" id="PS50110"/>
    </source>
</evidence>
<accession>A0ABR2CEQ5</accession>
<protein>
    <recommendedName>
        <fullName evidence="3">Response regulatory domain-containing protein</fullName>
    </recommendedName>
</protein>
<organism evidence="4 5">
    <name type="scientific">Hibiscus sabdariffa</name>
    <name type="common">roselle</name>
    <dbReference type="NCBI Taxonomy" id="183260"/>
    <lineage>
        <taxon>Eukaryota</taxon>
        <taxon>Viridiplantae</taxon>
        <taxon>Streptophyta</taxon>
        <taxon>Embryophyta</taxon>
        <taxon>Tracheophyta</taxon>
        <taxon>Spermatophyta</taxon>
        <taxon>Magnoliopsida</taxon>
        <taxon>eudicotyledons</taxon>
        <taxon>Gunneridae</taxon>
        <taxon>Pentapetalae</taxon>
        <taxon>rosids</taxon>
        <taxon>malvids</taxon>
        <taxon>Malvales</taxon>
        <taxon>Malvaceae</taxon>
        <taxon>Malvoideae</taxon>
        <taxon>Hibiscus</taxon>
    </lineage>
</organism>
<dbReference type="InterPro" id="IPR001789">
    <property type="entry name" value="Sig_transdc_resp-reg_receiver"/>
</dbReference>
<dbReference type="CDD" id="cd17546">
    <property type="entry name" value="REC_hyHK_CKI1_RcsC-like"/>
    <property type="match status" value="1"/>
</dbReference>
<dbReference type="Gene3D" id="3.40.50.2300">
    <property type="match status" value="1"/>
</dbReference>
<dbReference type="PROSITE" id="PS50110">
    <property type="entry name" value="RESPONSE_REGULATORY"/>
    <property type="match status" value="1"/>
</dbReference>
<name>A0ABR2CEQ5_9ROSI</name>
<feature type="domain" description="Response regulatory" evidence="3">
    <location>
        <begin position="72"/>
        <end position="187"/>
    </location>
</feature>
<evidence type="ECO:0000256" key="2">
    <source>
        <dbReference type="SAM" id="MobiDB-lite"/>
    </source>
</evidence>
<evidence type="ECO:0000313" key="5">
    <source>
        <dbReference type="Proteomes" id="UP001472677"/>
    </source>
</evidence>
<evidence type="ECO:0000313" key="4">
    <source>
        <dbReference type="EMBL" id="KAK8517965.1"/>
    </source>
</evidence>
<dbReference type="PANTHER" id="PTHR43228">
    <property type="entry name" value="TWO-COMPONENT RESPONSE REGULATOR"/>
    <property type="match status" value="1"/>
</dbReference>
<reference evidence="4 5" key="1">
    <citation type="journal article" date="2024" name="G3 (Bethesda)">
        <title>Genome assembly of Hibiscus sabdariffa L. provides insights into metabolisms of medicinal natural products.</title>
        <authorList>
            <person name="Kim T."/>
        </authorList>
    </citation>
    <scope>NUCLEOTIDE SEQUENCE [LARGE SCALE GENOMIC DNA]</scope>
    <source>
        <strain evidence="4">TK-2024</strain>
        <tissue evidence="4">Old leaves</tissue>
    </source>
</reference>
<dbReference type="Pfam" id="PF00072">
    <property type="entry name" value="Response_reg"/>
    <property type="match status" value="1"/>
</dbReference>
<keyword evidence="1" id="KW-0597">Phosphoprotein</keyword>
<sequence length="190" mass="20426">MTLSRESHTSTSNSILPQSANLLTENGKFKKSMASALPSGDQGAAEANSGNGGQMQKKPFTFNEIVLRNRLTALVVDGDNFCRLLEQGILQAYGLETQSVNNGDAAVELIASGAKFDLILIDMLLPILDGVEATRRIRAMGMRCKMLGVTACSGERERQAFLAAGVDMFVEKPLGPEILIPVLRELDGQV</sequence>